<dbReference type="AlphaFoldDB" id="A0A7V7PLY9"/>
<feature type="region of interest" description="Disordered" evidence="1">
    <location>
        <begin position="1"/>
        <end position="32"/>
    </location>
</feature>
<keyword evidence="3" id="KW-0808">Transferase</keyword>
<organism evidence="3 4">
    <name type="scientific">Plantimonas leprariae</name>
    <dbReference type="NCBI Taxonomy" id="2615207"/>
    <lineage>
        <taxon>Bacteria</taxon>
        <taxon>Pseudomonadati</taxon>
        <taxon>Pseudomonadota</taxon>
        <taxon>Alphaproteobacteria</taxon>
        <taxon>Hyphomicrobiales</taxon>
        <taxon>Aurantimonadaceae</taxon>
        <taxon>Plantimonas</taxon>
    </lineage>
</organism>
<evidence type="ECO:0000313" key="3">
    <source>
        <dbReference type="EMBL" id="KAB0677688.1"/>
    </source>
</evidence>
<name>A0A7V7PLY9_9HYPH</name>
<keyword evidence="4" id="KW-1185">Reference proteome</keyword>
<dbReference type="Pfam" id="PF13692">
    <property type="entry name" value="Glyco_trans_1_4"/>
    <property type="match status" value="1"/>
</dbReference>
<dbReference type="GO" id="GO:0016757">
    <property type="term" value="F:glycosyltransferase activity"/>
    <property type="evidence" value="ECO:0007669"/>
    <property type="project" value="UniProtKB-ARBA"/>
</dbReference>
<dbReference type="InterPro" id="IPR028098">
    <property type="entry name" value="Glyco_trans_4-like_N"/>
</dbReference>
<evidence type="ECO:0000256" key="1">
    <source>
        <dbReference type="SAM" id="MobiDB-lite"/>
    </source>
</evidence>
<gene>
    <name evidence="3" type="ORF">F6X38_17025</name>
</gene>
<evidence type="ECO:0000313" key="4">
    <source>
        <dbReference type="Proteomes" id="UP000432089"/>
    </source>
</evidence>
<sequence length="437" mass="47243">MRTTSRGKRVGACARSNSTRSSRGCRRRGAGGVDHRERDALLAADPDSALPLKVAVLSFSPIARDGRVLRTIGALRSQGHDVTALGFGSRPPLDCAFIELPAPGGPMRHRAGIVATQLPANVAPDLSGRLHFMLHSHRAARDALVHLRPQVVHANDWKALPSATALQAVNGAAIIYDSHEFAVEEHADNRAWRLVSQRHTKAIEARFIGRARIVTTVSDGIADALQALYDLAERPSVIRNTPSFERVDPAPVDAPLRLLFHGVLKPGRGIEASIGAMRLLPNHHLILRGEGAPAYLRHLRALAGSVGLEERISFEPAVEPAEVVRAASRSHVGLFCAPLDTRHNRFAMPNKAFEYMMAGLAVVATANTELAHFLDRHGCGVVADACAPEAIANAVGDLDAVRLSRLRMGALHAAAENSWDREQEKLVRIIDRLPHPS</sequence>
<accession>A0A7V7PLY9</accession>
<reference evidence="3 4" key="1">
    <citation type="submission" date="2019-09" db="EMBL/GenBank/DDBJ databases">
        <title>YIM 132180 draft genome.</title>
        <authorList>
            <person name="Zhang K."/>
        </authorList>
    </citation>
    <scope>NUCLEOTIDE SEQUENCE [LARGE SCALE GENOMIC DNA]</scope>
    <source>
        <strain evidence="3 4">YIM 132180</strain>
    </source>
</reference>
<dbReference type="Proteomes" id="UP000432089">
    <property type="component" value="Unassembled WGS sequence"/>
</dbReference>
<dbReference type="Pfam" id="PF13439">
    <property type="entry name" value="Glyco_transf_4"/>
    <property type="match status" value="1"/>
</dbReference>
<dbReference type="PANTHER" id="PTHR12526">
    <property type="entry name" value="GLYCOSYLTRANSFERASE"/>
    <property type="match status" value="1"/>
</dbReference>
<protein>
    <submittedName>
        <fullName evidence="3">Glycosyltransferase family 4 protein</fullName>
    </submittedName>
</protein>
<comment type="caution">
    <text evidence="3">The sequence shown here is derived from an EMBL/GenBank/DDBJ whole genome shotgun (WGS) entry which is preliminary data.</text>
</comment>
<dbReference type="SUPFAM" id="SSF53756">
    <property type="entry name" value="UDP-Glycosyltransferase/glycogen phosphorylase"/>
    <property type="match status" value="1"/>
</dbReference>
<dbReference type="EMBL" id="VZDO01000015">
    <property type="protein sequence ID" value="KAB0677688.1"/>
    <property type="molecule type" value="Genomic_DNA"/>
</dbReference>
<dbReference type="Gene3D" id="3.40.50.2000">
    <property type="entry name" value="Glycogen Phosphorylase B"/>
    <property type="match status" value="2"/>
</dbReference>
<proteinExistence type="predicted"/>
<feature type="domain" description="Glycosyltransferase subfamily 4-like N-terminal" evidence="2">
    <location>
        <begin position="68"/>
        <end position="240"/>
    </location>
</feature>
<evidence type="ECO:0000259" key="2">
    <source>
        <dbReference type="Pfam" id="PF13439"/>
    </source>
</evidence>